<feature type="transmembrane region" description="Helical" evidence="6">
    <location>
        <begin position="184"/>
        <end position="201"/>
    </location>
</feature>
<comment type="subcellular location">
    <subcellularLocation>
        <location evidence="1">Cell membrane</location>
        <topology evidence="1">Multi-pass membrane protein</topology>
    </subcellularLocation>
</comment>
<dbReference type="PANTHER" id="PTHR30086:SF20">
    <property type="entry name" value="ARGININE EXPORTER PROTEIN ARGO-RELATED"/>
    <property type="match status" value="1"/>
</dbReference>
<dbReference type="RefSeq" id="WP_073193390.1">
    <property type="nucleotide sequence ID" value="NZ_FQTW01000008.1"/>
</dbReference>
<dbReference type="PIRSF" id="PIRSF006324">
    <property type="entry name" value="LeuE"/>
    <property type="match status" value="1"/>
</dbReference>
<dbReference type="AlphaFoldDB" id="A0A1M4X8F7"/>
<protein>
    <submittedName>
        <fullName evidence="7">Threonine/homoserine/homoserine lactone efflux protein</fullName>
    </submittedName>
</protein>
<evidence type="ECO:0000256" key="6">
    <source>
        <dbReference type="SAM" id="Phobius"/>
    </source>
</evidence>
<feature type="transmembrane region" description="Helical" evidence="6">
    <location>
        <begin position="6"/>
        <end position="27"/>
    </location>
</feature>
<reference evidence="7 8" key="1">
    <citation type="submission" date="2016-11" db="EMBL/GenBank/DDBJ databases">
        <authorList>
            <person name="Jaros S."/>
            <person name="Januszkiewicz K."/>
            <person name="Wedrychowicz H."/>
        </authorList>
    </citation>
    <scope>NUCLEOTIDE SEQUENCE [LARGE SCALE GENOMIC DNA]</scope>
    <source>
        <strain evidence="7 8">DSM 25661</strain>
    </source>
</reference>
<keyword evidence="3 6" id="KW-0812">Transmembrane</keyword>
<dbReference type="Pfam" id="PF01810">
    <property type="entry name" value="LysE"/>
    <property type="match status" value="1"/>
</dbReference>
<evidence type="ECO:0000256" key="1">
    <source>
        <dbReference type="ARBA" id="ARBA00004651"/>
    </source>
</evidence>
<dbReference type="STRING" id="1155689.SAMN05444278_10810"/>
<dbReference type="GO" id="GO:0015171">
    <property type="term" value="F:amino acid transmembrane transporter activity"/>
    <property type="evidence" value="ECO:0007669"/>
    <property type="project" value="TreeGrafter"/>
</dbReference>
<evidence type="ECO:0000313" key="8">
    <source>
        <dbReference type="Proteomes" id="UP000184462"/>
    </source>
</evidence>
<evidence type="ECO:0000256" key="3">
    <source>
        <dbReference type="ARBA" id="ARBA00022692"/>
    </source>
</evidence>
<dbReference type="GO" id="GO:0005886">
    <property type="term" value="C:plasma membrane"/>
    <property type="evidence" value="ECO:0007669"/>
    <property type="project" value="UniProtKB-SubCell"/>
</dbReference>
<evidence type="ECO:0000313" key="7">
    <source>
        <dbReference type="EMBL" id="SHE89746.1"/>
    </source>
</evidence>
<dbReference type="EMBL" id="FQTW01000008">
    <property type="protein sequence ID" value="SHE89746.1"/>
    <property type="molecule type" value="Genomic_DNA"/>
</dbReference>
<name>A0A1M4X8F7_9FLAO</name>
<keyword evidence="8" id="KW-1185">Reference proteome</keyword>
<feature type="transmembrane region" description="Helical" evidence="6">
    <location>
        <begin position="39"/>
        <end position="64"/>
    </location>
</feature>
<dbReference type="OrthoDB" id="9784202at2"/>
<feature type="transmembrane region" description="Helical" evidence="6">
    <location>
        <begin position="114"/>
        <end position="134"/>
    </location>
</feature>
<feature type="transmembrane region" description="Helical" evidence="6">
    <location>
        <begin position="70"/>
        <end position="87"/>
    </location>
</feature>
<gene>
    <name evidence="7" type="ORF">SAMN05444278_10810</name>
</gene>
<keyword evidence="2" id="KW-1003">Cell membrane</keyword>
<accession>A0A1M4X8F7</accession>
<organism evidence="7 8">
    <name type="scientific">Psychroflexus salarius</name>
    <dbReference type="NCBI Taxonomy" id="1155689"/>
    <lineage>
        <taxon>Bacteria</taxon>
        <taxon>Pseudomonadati</taxon>
        <taxon>Bacteroidota</taxon>
        <taxon>Flavobacteriia</taxon>
        <taxon>Flavobacteriales</taxon>
        <taxon>Flavobacteriaceae</taxon>
        <taxon>Psychroflexus</taxon>
    </lineage>
</organism>
<keyword evidence="4 6" id="KW-1133">Transmembrane helix</keyword>
<feature type="transmembrane region" description="Helical" evidence="6">
    <location>
        <begin position="146"/>
        <end position="172"/>
    </location>
</feature>
<dbReference type="Proteomes" id="UP000184462">
    <property type="component" value="Unassembled WGS sequence"/>
</dbReference>
<dbReference type="PANTHER" id="PTHR30086">
    <property type="entry name" value="ARGININE EXPORTER PROTEIN ARGO"/>
    <property type="match status" value="1"/>
</dbReference>
<proteinExistence type="predicted"/>
<sequence length="202" mass="22639">MLAQLSSFLLASILLTLAPGPDIIYVLSQSIAGGFKRGLIIAAGLVSGIIFHTSLLAFGVSALLIEFPQVFFTLKLVGAVYLIYLAYQVYKSPSAEIQITKGSKSLNNYFRKGLIMNLINPKVSLFFLAFFPGFLWNETENTIYQFYLLGGVFMLQAFVIFSFVAFFSDRLAQYLKHQKHFGDSMKYFQIVIFLLIAVLILV</sequence>
<keyword evidence="5 6" id="KW-0472">Membrane</keyword>
<evidence type="ECO:0000256" key="5">
    <source>
        <dbReference type="ARBA" id="ARBA00023136"/>
    </source>
</evidence>
<evidence type="ECO:0000256" key="2">
    <source>
        <dbReference type="ARBA" id="ARBA00022475"/>
    </source>
</evidence>
<evidence type="ECO:0000256" key="4">
    <source>
        <dbReference type="ARBA" id="ARBA00022989"/>
    </source>
</evidence>
<dbReference type="InterPro" id="IPR001123">
    <property type="entry name" value="LeuE-type"/>
</dbReference>